<organism evidence="3 4">
    <name type="scientific">Methanobacterium formicicum</name>
    <dbReference type="NCBI Taxonomy" id="2162"/>
    <lineage>
        <taxon>Archaea</taxon>
        <taxon>Methanobacteriati</taxon>
        <taxon>Methanobacteriota</taxon>
        <taxon>Methanomada group</taxon>
        <taxon>Methanobacteria</taxon>
        <taxon>Methanobacteriales</taxon>
        <taxon>Methanobacteriaceae</taxon>
        <taxon>Methanobacterium</taxon>
    </lineage>
</organism>
<comment type="caution">
    <text evidence="3">The sequence shown here is derived from an EMBL/GenBank/DDBJ whole genome shotgun (WGS) entry which is preliminary data.</text>
</comment>
<proteinExistence type="predicted"/>
<keyword evidence="1" id="KW-0812">Transmembrane</keyword>
<gene>
    <name evidence="3" type="ORF">ISP06_10860</name>
</gene>
<dbReference type="AlphaFoldDB" id="A0A843AM36"/>
<evidence type="ECO:0000313" key="4">
    <source>
        <dbReference type="Proteomes" id="UP000606900"/>
    </source>
</evidence>
<evidence type="ECO:0000259" key="2">
    <source>
        <dbReference type="Pfam" id="PF13240"/>
    </source>
</evidence>
<evidence type="ECO:0000313" key="3">
    <source>
        <dbReference type="EMBL" id="MBF4475949.1"/>
    </source>
</evidence>
<dbReference type="Pfam" id="PF13240">
    <property type="entry name" value="Zn_Ribbon_1"/>
    <property type="match status" value="1"/>
</dbReference>
<feature type="domain" description="Zinc-ribbon" evidence="2">
    <location>
        <begin position="3"/>
        <end position="24"/>
    </location>
</feature>
<keyword evidence="1" id="KW-0472">Membrane</keyword>
<name>A0A843AM36_METFO</name>
<dbReference type="EMBL" id="JADIIL010000038">
    <property type="protein sequence ID" value="MBF4475949.1"/>
    <property type="molecule type" value="Genomic_DNA"/>
</dbReference>
<protein>
    <submittedName>
        <fullName evidence="3">Zinc-ribbon domain-containing protein</fullName>
    </submittedName>
</protein>
<dbReference type="InterPro" id="IPR026870">
    <property type="entry name" value="Zinc_ribbon_dom"/>
</dbReference>
<feature type="transmembrane region" description="Helical" evidence="1">
    <location>
        <begin position="48"/>
        <end position="69"/>
    </location>
</feature>
<dbReference type="Proteomes" id="UP000606900">
    <property type="component" value="Unassembled WGS sequence"/>
</dbReference>
<accession>A0A843AM36</accession>
<evidence type="ECO:0000256" key="1">
    <source>
        <dbReference type="SAM" id="Phobius"/>
    </source>
</evidence>
<sequence length="195" mass="21476">MRCQNCGYDNDMDATFCEKCGSRLDRYSHYGRQPGDVEKTGMSTSTKLLIVAVIALVAILGVFAGAWVMNPSKTPANTPVSVNESSEKVTYQADWHQVTSFSGVSDDYRSFQIKGQRFKVVMSATPTLNYNTNFMNVDVSGTSGIIGTGNLNWGPDDALSSKEKTVEFTGPPGSYYSQVTTKDLQSWTVTVYDYY</sequence>
<dbReference type="RefSeq" id="WP_276700048.1">
    <property type="nucleotide sequence ID" value="NZ_CALCVY010000252.1"/>
</dbReference>
<keyword evidence="1" id="KW-1133">Transmembrane helix</keyword>
<reference evidence="3" key="1">
    <citation type="submission" date="2020-10" db="EMBL/GenBank/DDBJ databases">
        <title>Dehalococcoides mccartyi of a TCE/Cr reducing biochatode.</title>
        <authorList>
            <person name="Matturro B."/>
        </authorList>
    </citation>
    <scope>NUCLEOTIDE SEQUENCE</scope>
    <source>
        <strain evidence="3">Bin2</strain>
    </source>
</reference>